<dbReference type="SUPFAM" id="SSF57581">
    <property type="entry name" value="TB module/8-cys domain"/>
    <property type="match status" value="1"/>
</dbReference>
<dbReference type="GO" id="GO:0005509">
    <property type="term" value="F:calcium ion binding"/>
    <property type="evidence" value="ECO:0007669"/>
    <property type="project" value="TreeGrafter"/>
</dbReference>
<keyword evidence="1" id="KW-0732">Signal</keyword>
<evidence type="ECO:0000256" key="3">
    <source>
        <dbReference type="ARBA" id="ARBA00023157"/>
    </source>
</evidence>
<dbReference type="InterPro" id="IPR036058">
    <property type="entry name" value="Kazal_dom_sf"/>
</dbReference>
<evidence type="ECO:0000256" key="2">
    <source>
        <dbReference type="ARBA" id="ARBA00022737"/>
    </source>
</evidence>
<dbReference type="AlphaFoldDB" id="A0A8C9TUH2"/>
<dbReference type="OrthoDB" id="6614329at2759"/>
<dbReference type="PROSITE" id="PS51465">
    <property type="entry name" value="KAZAL_2"/>
    <property type="match status" value="2"/>
</dbReference>
<evidence type="ECO:0000256" key="4">
    <source>
        <dbReference type="ARBA" id="ARBA00023180"/>
    </source>
</evidence>
<name>A0A8C9TUH2_SCLFO</name>
<dbReference type="SUPFAM" id="SSF100895">
    <property type="entry name" value="Kazal-type serine protease inhibitors"/>
    <property type="match status" value="2"/>
</dbReference>
<reference evidence="7" key="2">
    <citation type="submission" date="2025-08" db="UniProtKB">
        <authorList>
            <consortium name="Ensembl"/>
        </authorList>
    </citation>
    <scope>IDENTIFICATION</scope>
</reference>
<dbReference type="SMART" id="SM00280">
    <property type="entry name" value="KAZAL"/>
    <property type="match status" value="2"/>
</dbReference>
<reference evidence="7 8" key="1">
    <citation type="submission" date="2019-04" db="EMBL/GenBank/DDBJ databases">
        <authorList>
            <consortium name="Wellcome Sanger Institute Data Sharing"/>
        </authorList>
    </citation>
    <scope>NUCLEOTIDE SEQUENCE [LARGE SCALE GENOMIC DNA]</scope>
</reference>
<keyword evidence="2" id="KW-0677">Repeat</keyword>
<dbReference type="GO" id="GO:0005615">
    <property type="term" value="C:extracellular space"/>
    <property type="evidence" value="ECO:0007669"/>
    <property type="project" value="TreeGrafter"/>
</dbReference>
<dbReference type="PANTHER" id="PTHR13866:SF29">
    <property type="entry name" value="FOLLISTATIN"/>
    <property type="match status" value="1"/>
</dbReference>
<reference evidence="7" key="3">
    <citation type="submission" date="2025-09" db="UniProtKB">
        <authorList>
            <consortium name="Ensembl"/>
        </authorList>
    </citation>
    <scope>IDENTIFICATION</scope>
</reference>
<dbReference type="CDD" id="cd00104">
    <property type="entry name" value="KAZAL_FS"/>
    <property type="match status" value="1"/>
</dbReference>
<dbReference type="InterPro" id="IPR017878">
    <property type="entry name" value="TB_dom"/>
</dbReference>
<dbReference type="Gene3D" id="3.90.290.10">
    <property type="entry name" value="TGF-beta binding (TB) domain"/>
    <property type="match status" value="1"/>
</dbReference>
<sequence>MDGWTNGWMDGRTDGWMDGWMDGWTDGSMDGWTSRCIDRQTDGNVFGPAGKATRAGLCWLQQSREPRCAVVLLRTVSYEECCGGSGVERAWSNSSVSLGTVSLLSLLGMVACRPCKETCEGVSCGPAKVCKMKGGRPQCVCSPDCPEETRGRAVCGTDGRSYGDKCALLLARCQGQPDLDVMYQGECQKSCSTVVCPGSSSCVTDQTGSAYCVTCTRDPCPSPPATESPVCGNDNVTYASVCHLRRATCFQGHSIGVRHYGPCTGESGGPSRSSPRPAFPRSDWTAALRSAADKEHPGEAP</sequence>
<organism evidence="7 8">
    <name type="scientific">Scleropages formosus</name>
    <name type="common">Asian bonytongue</name>
    <name type="synonym">Osteoglossum formosum</name>
    <dbReference type="NCBI Taxonomy" id="113540"/>
    <lineage>
        <taxon>Eukaryota</taxon>
        <taxon>Metazoa</taxon>
        <taxon>Chordata</taxon>
        <taxon>Craniata</taxon>
        <taxon>Vertebrata</taxon>
        <taxon>Euteleostomi</taxon>
        <taxon>Actinopterygii</taxon>
        <taxon>Neopterygii</taxon>
        <taxon>Teleostei</taxon>
        <taxon>Osteoglossocephala</taxon>
        <taxon>Osteoglossomorpha</taxon>
        <taxon>Osteoglossiformes</taxon>
        <taxon>Osteoglossidae</taxon>
        <taxon>Scleropages</taxon>
    </lineage>
</organism>
<feature type="domain" description="Kazal-like" evidence="6">
    <location>
        <begin position="140"/>
        <end position="189"/>
    </location>
</feature>
<proteinExistence type="predicted"/>
<dbReference type="GO" id="GO:0005518">
    <property type="term" value="F:collagen binding"/>
    <property type="evidence" value="ECO:0007669"/>
    <property type="project" value="TreeGrafter"/>
</dbReference>
<keyword evidence="4" id="KW-0325">Glycoprotein</keyword>
<dbReference type="Pfam" id="PF07648">
    <property type="entry name" value="Kazal_2"/>
    <property type="match status" value="2"/>
</dbReference>
<feature type="domain" description="TB" evidence="5">
    <location>
        <begin position="56"/>
        <end position="115"/>
    </location>
</feature>
<evidence type="ECO:0000256" key="1">
    <source>
        <dbReference type="ARBA" id="ARBA00022729"/>
    </source>
</evidence>
<accession>A0A8C9TUH2</accession>
<dbReference type="InterPro" id="IPR002350">
    <property type="entry name" value="Kazal_dom"/>
</dbReference>
<dbReference type="Gene3D" id="3.30.60.30">
    <property type="match status" value="2"/>
</dbReference>
<dbReference type="Ensembl" id="ENSSFOT00015075369.1">
    <property type="protein sequence ID" value="ENSSFOP00015058675.1"/>
    <property type="gene ID" value="ENSSFOG00015027716.1"/>
</dbReference>
<dbReference type="PANTHER" id="PTHR13866">
    <property type="entry name" value="SPARC OSTEONECTIN"/>
    <property type="match status" value="1"/>
</dbReference>
<feature type="domain" description="Kazal-like" evidence="6">
    <location>
        <begin position="213"/>
        <end position="265"/>
    </location>
</feature>
<dbReference type="GO" id="GO:0050840">
    <property type="term" value="F:extracellular matrix binding"/>
    <property type="evidence" value="ECO:0007669"/>
    <property type="project" value="TreeGrafter"/>
</dbReference>
<protein>
    <submittedName>
        <fullName evidence="7">Follistatin like 3</fullName>
    </submittedName>
</protein>
<dbReference type="PROSITE" id="PS51364">
    <property type="entry name" value="TB"/>
    <property type="match status" value="1"/>
</dbReference>
<evidence type="ECO:0000259" key="6">
    <source>
        <dbReference type="PROSITE" id="PS51465"/>
    </source>
</evidence>
<dbReference type="InterPro" id="IPR003645">
    <property type="entry name" value="Fol_N"/>
</dbReference>
<keyword evidence="3" id="KW-1015">Disulfide bond</keyword>
<dbReference type="GeneTree" id="ENSGT00940000161332"/>
<evidence type="ECO:0000313" key="8">
    <source>
        <dbReference type="Proteomes" id="UP000694397"/>
    </source>
</evidence>
<dbReference type="SMART" id="SM00274">
    <property type="entry name" value="FOLN"/>
    <property type="match status" value="2"/>
</dbReference>
<dbReference type="Proteomes" id="UP000694397">
    <property type="component" value="Chromosome 25"/>
</dbReference>
<keyword evidence="8" id="KW-1185">Reference proteome</keyword>
<gene>
    <name evidence="7" type="primary">FSTL3</name>
</gene>
<dbReference type="Pfam" id="PF21333">
    <property type="entry name" value="FST_N"/>
    <property type="match status" value="1"/>
</dbReference>
<evidence type="ECO:0000313" key="7">
    <source>
        <dbReference type="Ensembl" id="ENSSFOP00015058675.1"/>
    </source>
</evidence>
<evidence type="ECO:0000259" key="5">
    <source>
        <dbReference type="PROSITE" id="PS51364"/>
    </source>
</evidence>
<dbReference type="InterPro" id="IPR036773">
    <property type="entry name" value="TB_dom_sf"/>
</dbReference>